<dbReference type="PANTHER" id="PTHR35007">
    <property type="entry name" value="INTEGRAL MEMBRANE PROTEIN-RELATED"/>
    <property type="match status" value="1"/>
</dbReference>
<evidence type="ECO:0000259" key="7">
    <source>
        <dbReference type="Pfam" id="PF00482"/>
    </source>
</evidence>
<organism evidence="8 9">
    <name type="scientific">Asanoa hainanensis</name>
    <dbReference type="NCBI Taxonomy" id="560556"/>
    <lineage>
        <taxon>Bacteria</taxon>
        <taxon>Bacillati</taxon>
        <taxon>Actinomycetota</taxon>
        <taxon>Actinomycetes</taxon>
        <taxon>Micromonosporales</taxon>
        <taxon>Micromonosporaceae</taxon>
        <taxon>Asanoa</taxon>
    </lineage>
</organism>
<keyword evidence="5 6" id="KW-0472">Membrane</keyword>
<dbReference type="GO" id="GO:0005886">
    <property type="term" value="C:plasma membrane"/>
    <property type="evidence" value="ECO:0007669"/>
    <property type="project" value="UniProtKB-SubCell"/>
</dbReference>
<dbReference type="Pfam" id="PF00482">
    <property type="entry name" value="T2SSF"/>
    <property type="match status" value="1"/>
</dbReference>
<dbReference type="RefSeq" id="WP_179266553.1">
    <property type="nucleotide sequence ID" value="NZ_FZPH01000025.1"/>
</dbReference>
<dbReference type="InterPro" id="IPR018076">
    <property type="entry name" value="T2SS_GspF_dom"/>
</dbReference>
<gene>
    <name evidence="8" type="ORF">SAMN05421812_12553</name>
</gene>
<evidence type="ECO:0000256" key="4">
    <source>
        <dbReference type="ARBA" id="ARBA00022989"/>
    </source>
</evidence>
<feature type="domain" description="Type II secretion system protein GspF" evidence="7">
    <location>
        <begin position="159"/>
        <end position="286"/>
    </location>
</feature>
<comment type="subcellular location">
    <subcellularLocation>
        <location evidence="1">Cell membrane</location>
        <topology evidence="1">Multi-pass membrane protein</topology>
    </subcellularLocation>
</comment>
<evidence type="ECO:0000256" key="3">
    <source>
        <dbReference type="ARBA" id="ARBA00022692"/>
    </source>
</evidence>
<feature type="transmembrane region" description="Helical" evidence="6">
    <location>
        <begin position="6"/>
        <end position="23"/>
    </location>
</feature>
<sequence length="294" mass="31596">MSTGIAVTMVLGGLAGFGAYLVVRGVLPTVPALGPALQRMHPPMTSTTTTTSVEDGRLAQWVATRFGSRLRPPQQELQLIGQSVERYVLEKVGYAAVGLLFPPLMTLMLAMFGLALPIVIPAIASIALAVLLFLLVDVSIKQKAAAAREQFTRAVAAYLDLVALERAASHGPVESLERAARVSDSWVFQRIQAALDGARFASIPPWDGLSQVAEEINVPELGDVGDIMRLSGTEGAQVYQTLISRAQSLRVALRTKEQDRANTATTWLYVPTSLTVLVLFVVAGYPFLIRLVTA</sequence>
<evidence type="ECO:0000256" key="2">
    <source>
        <dbReference type="ARBA" id="ARBA00022475"/>
    </source>
</evidence>
<feature type="transmembrane region" description="Helical" evidence="6">
    <location>
        <begin position="266"/>
        <end position="288"/>
    </location>
</feature>
<dbReference type="EMBL" id="FZPH01000025">
    <property type="protein sequence ID" value="SNT65710.1"/>
    <property type="molecule type" value="Genomic_DNA"/>
</dbReference>
<dbReference type="PANTHER" id="PTHR35007:SF1">
    <property type="entry name" value="PILUS ASSEMBLY PROTEIN"/>
    <property type="match status" value="1"/>
</dbReference>
<accession>A0A239PF96</accession>
<evidence type="ECO:0000256" key="5">
    <source>
        <dbReference type="ARBA" id="ARBA00023136"/>
    </source>
</evidence>
<keyword evidence="3 6" id="KW-0812">Transmembrane</keyword>
<dbReference type="AlphaFoldDB" id="A0A239PF96"/>
<keyword evidence="4 6" id="KW-1133">Transmembrane helix</keyword>
<evidence type="ECO:0000256" key="1">
    <source>
        <dbReference type="ARBA" id="ARBA00004651"/>
    </source>
</evidence>
<protein>
    <submittedName>
        <fullName evidence="8">Type II secretion system (T2SS), protein F</fullName>
    </submittedName>
</protein>
<feature type="transmembrane region" description="Helical" evidence="6">
    <location>
        <begin position="118"/>
        <end position="140"/>
    </location>
</feature>
<reference evidence="8 9" key="1">
    <citation type="submission" date="2017-06" db="EMBL/GenBank/DDBJ databases">
        <authorList>
            <person name="Kim H.J."/>
            <person name="Triplett B.A."/>
        </authorList>
    </citation>
    <scope>NUCLEOTIDE SEQUENCE [LARGE SCALE GENOMIC DNA]</scope>
    <source>
        <strain evidence="8 9">CGMCC 4.5593</strain>
    </source>
</reference>
<evidence type="ECO:0000256" key="6">
    <source>
        <dbReference type="SAM" id="Phobius"/>
    </source>
</evidence>
<keyword evidence="2" id="KW-1003">Cell membrane</keyword>
<evidence type="ECO:0000313" key="9">
    <source>
        <dbReference type="Proteomes" id="UP000198362"/>
    </source>
</evidence>
<feature type="transmembrane region" description="Helical" evidence="6">
    <location>
        <begin position="92"/>
        <end position="112"/>
    </location>
</feature>
<evidence type="ECO:0000313" key="8">
    <source>
        <dbReference type="EMBL" id="SNT65710.1"/>
    </source>
</evidence>
<keyword evidence="9" id="KW-1185">Reference proteome</keyword>
<proteinExistence type="predicted"/>
<name>A0A239PF96_9ACTN</name>
<dbReference type="Proteomes" id="UP000198362">
    <property type="component" value="Unassembled WGS sequence"/>
</dbReference>